<dbReference type="EMBL" id="PYDT01000010">
    <property type="protein sequence ID" value="THU48083.1"/>
    <property type="molecule type" value="Genomic_DNA"/>
</dbReference>
<dbReference type="AlphaFoldDB" id="A0A4S8IID3"/>
<accession>A0A4S8IID3</accession>
<proteinExistence type="predicted"/>
<reference evidence="1 2" key="1">
    <citation type="journal article" date="2019" name="Nat. Plants">
        <title>Genome sequencing of Musa balbisiana reveals subgenome evolution and function divergence in polyploid bananas.</title>
        <authorList>
            <person name="Yao X."/>
        </authorList>
    </citation>
    <scope>NUCLEOTIDE SEQUENCE [LARGE SCALE GENOMIC DNA]</scope>
    <source>
        <strain evidence="2">cv. DH-PKW</strain>
        <tissue evidence="1">Leaves</tissue>
    </source>
</reference>
<keyword evidence="2" id="KW-1185">Reference proteome</keyword>
<sequence>MRRSSRWWGWQPAFCYRFGSAVADRRSVLQTLCKGWEKGLAAIVLETIQTDRTLPRDYTSTDLIPADMDMDMDMDTLLSLPS</sequence>
<organism evidence="1 2">
    <name type="scientific">Musa balbisiana</name>
    <name type="common">Banana</name>
    <dbReference type="NCBI Taxonomy" id="52838"/>
    <lineage>
        <taxon>Eukaryota</taxon>
        <taxon>Viridiplantae</taxon>
        <taxon>Streptophyta</taxon>
        <taxon>Embryophyta</taxon>
        <taxon>Tracheophyta</taxon>
        <taxon>Spermatophyta</taxon>
        <taxon>Magnoliopsida</taxon>
        <taxon>Liliopsida</taxon>
        <taxon>Zingiberales</taxon>
        <taxon>Musaceae</taxon>
        <taxon>Musa</taxon>
    </lineage>
</organism>
<protein>
    <submittedName>
        <fullName evidence="1">Uncharacterized protein</fullName>
    </submittedName>
</protein>
<evidence type="ECO:0000313" key="2">
    <source>
        <dbReference type="Proteomes" id="UP000317650"/>
    </source>
</evidence>
<evidence type="ECO:0000313" key="1">
    <source>
        <dbReference type="EMBL" id="THU48083.1"/>
    </source>
</evidence>
<gene>
    <name evidence="1" type="ORF">C4D60_Mb09t22490</name>
</gene>
<dbReference type="Proteomes" id="UP000317650">
    <property type="component" value="Chromosome 9"/>
</dbReference>
<comment type="caution">
    <text evidence="1">The sequence shown here is derived from an EMBL/GenBank/DDBJ whole genome shotgun (WGS) entry which is preliminary data.</text>
</comment>
<name>A0A4S8IID3_MUSBA</name>